<evidence type="ECO:0000313" key="2">
    <source>
        <dbReference type="Proteomes" id="UP001596512"/>
    </source>
</evidence>
<evidence type="ECO:0000313" key="1">
    <source>
        <dbReference type="EMBL" id="MFC7615234.1"/>
    </source>
</evidence>
<sequence length="43" mass="4579">MATLPGVPLYRSFGFREVERTLVPLPDGVTLAGVSMALDLTST</sequence>
<comment type="caution">
    <text evidence="1">The sequence shown here is derived from an EMBL/GenBank/DDBJ whole genome shotgun (WGS) entry which is preliminary data.</text>
</comment>
<proteinExistence type="predicted"/>
<accession>A0ABW2TNF8</accession>
<keyword evidence="2" id="KW-1185">Reference proteome</keyword>
<evidence type="ECO:0008006" key="3">
    <source>
        <dbReference type="Google" id="ProtNLM"/>
    </source>
</evidence>
<name>A0ABW2TNF8_9PSEU</name>
<dbReference type="EMBL" id="JBHTEY010000004">
    <property type="protein sequence ID" value="MFC7615234.1"/>
    <property type="molecule type" value="Genomic_DNA"/>
</dbReference>
<gene>
    <name evidence="1" type="ORF">ACFQV2_18705</name>
</gene>
<organism evidence="1 2">
    <name type="scientific">Actinokineospora soli</name>
    <dbReference type="NCBI Taxonomy" id="1048753"/>
    <lineage>
        <taxon>Bacteria</taxon>
        <taxon>Bacillati</taxon>
        <taxon>Actinomycetota</taxon>
        <taxon>Actinomycetes</taxon>
        <taxon>Pseudonocardiales</taxon>
        <taxon>Pseudonocardiaceae</taxon>
        <taxon>Actinokineospora</taxon>
    </lineage>
</organism>
<dbReference type="Proteomes" id="UP001596512">
    <property type="component" value="Unassembled WGS sequence"/>
</dbReference>
<reference evidence="2" key="1">
    <citation type="journal article" date="2019" name="Int. J. Syst. Evol. Microbiol.">
        <title>The Global Catalogue of Microorganisms (GCM) 10K type strain sequencing project: providing services to taxonomists for standard genome sequencing and annotation.</title>
        <authorList>
            <consortium name="The Broad Institute Genomics Platform"/>
            <consortium name="The Broad Institute Genome Sequencing Center for Infectious Disease"/>
            <person name="Wu L."/>
            <person name="Ma J."/>
        </authorList>
    </citation>
    <scope>NUCLEOTIDE SEQUENCE [LARGE SCALE GENOMIC DNA]</scope>
    <source>
        <strain evidence="2">JCM 17695</strain>
    </source>
</reference>
<protein>
    <recommendedName>
        <fullName evidence="3">GNAT family N-acetyltransferase</fullName>
    </recommendedName>
</protein>